<evidence type="ECO:0000313" key="1">
    <source>
        <dbReference type="EMBL" id="TLD41724.1"/>
    </source>
</evidence>
<gene>
    <name evidence="1" type="ORF">JETT_2019</name>
</gene>
<dbReference type="AlphaFoldDB" id="A0A533QAK7"/>
<comment type="caution">
    <text evidence="1">The sequence shown here is derived from an EMBL/GenBank/DDBJ whole genome shotgun (WGS) entry which is preliminary data.</text>
</comment>
<accession>A0A533QAK7</accession>
<proteinExistence type="predicted"/>
<dbReference type="Proteomes" id="UP000319783">
    <property type="component" value="Unassembled WGS sequence"/>
</dbReference>
<protein>
    <submittedName>
        <fullName evidence="1">Uncharacterized protein</fullName>
    </submittedName>
</protein>
<evidence type="ECO:0000313" key="2">
    <source>
        <dbReference type="Proteomes" id="UP000319783"/>
    </source>
</evidence>
<name>A0A533QAK7_9BACT</name>
<reference evidence="1 2" key="1">
    <citation type="submission" date="2019-04" db="EMBL/GenBank/DDBJ databases">
        <title>Genome of a novel bacterium Candidatus Jettenia ecosi reconstructed from metagenome of an anammox bioreactor.</title>
        <authorList>
            <person name="Mardanov A.V."/>
            <person name="Beletsky A.V."/>
            <person name="Ravin N.V."/>
            <person name="Botchkova E.A."/>
            <person name="Litti Y.V."/>
            <person name="Nozhevnikova A.N."/>
        </authorList>
    </citation>
    <scope>NUCLEOTIDE SEQUENCE [LARGE SCALE GENOMIC DNA]</scope>
    <source>
        <strain evidence="1">J2</strain>
    </source>
</reference>
<organism evidence="1 2">
    <name type="scientific">Candidatus Jettenia ecosi</name>
    <dbReference type="NCBI Taxonomy" id="2494326"/>
    <lineage>
        <taxon>Bacteria</taxon>
        <taxon>Pseudomonadati</taxon>
        <taxon>Planctomycetota</taxon>
        <taxon>Candidatus Brocadiia</taxon>
        <taxon>Candidatus Brocadiales</taxon>
        <taxon>Candidatus Brocadiaceae</taxon>
        <taxon>Candidatus Jettenia</taxon>
    </lineage>
</organism>
<sequence>MSKKVEIVIARVFSEAISWILQKGLLRGKTPLAMTDTIQSIINN</sequence>
<dbReference type="EMBL" id="SULG01000038">
    <property type="protein sequence ID" value="TLD41724.1"/>
    <property type="molecule type" value="Genomic_DNA"/>
</dbReference>